<proteinExistence type="predicted"/>
<keyword evidence="2" id="KW-1185">Reference proteome</keyword>
<organism evidence="1 2">
    <name type="scientific">Marasmiellus scandens</name>
    <dbReference type="NCBI Taxonomy" id="2682957"/>
    <lineage>
        <taxon>Eukaryota</taxon>
        <taxon>Fungi</taxon>
        <taxon>Dikarya</taxon>
        <taxon>Basidiomycota</taxon>
        <taxon>Agaricomycotina</taxon>
        <taxon>Agaricomycetes</taxon>
        <taxon>Agaricomycetidae</taxon>
        <taxon>Agaricales</taxon>
        <taxon>Marasmiineae</taxon>
        <taxon>Omphalotaceae</taxon>
        <taxon>Marasmiellus</taxon>
    </lineage>
</organism>
<accession>A0ABR1IM95</accession>
<name>A0ABR1IM95_9AGAR</name>
<gene>
    <name evidence="1" type="ORF">VKT23_019201</name>
</gene>
<evidence type="ECO:0000313" key="1">
    <source>
        <dbReference type="EMBL" id="KAK7436353.1"/>
    </source>
</evidence>
<comment type="caution">
    <text evidence="1">The sequence shown here is derived from an EMBL/GenBank/DDBJ whole genome shotgun (WGS) entry which is preliminary data.</text>
</comment>
<evidence type="ECO:0000313" key="2">
    <source>
        <dbReference type="Proteomes" id="UP001498398"/>
    </source>
</evidence>
<sequence length="83" mass="9700">MFYNPRPSDGKSVWQKVHIQKKWLAKNDKPLPGHPERFLCFETQGRKGDKCFVPGWILEEARRKHRDGNEVLPGEGSSYVYEV</sequence>
<dbReference type="Proteomes" id="UP001498398">
    <property type="component" value="Unassembled WGS sequence"/>
</dbReference>
<dbReference type="EMBL" id="JBANRG010000095">
    <property type="protein sequence ID" value="KAK7436353.1"/>
    <property type="molecule type" value="Genomic_DNA"/>
</dbReference>
<protein>
    <submittedName>
        <fullName evidence="1">Uncharacterized protein</fullName>
    </submittedName>
</protein>
<reference evidence="1 2" key="1">
    <citation type="submission" date="2024-01" db="EMBL/GenBank/DDBJ databases">
        <title>A draft genome for the cacao thread blight pathogen Marasmiellus scandens.</title>
        <authorList>
            <person name="Baruah I.K."/>
            <person name="Leung J."/>
            <person name="Bukari Y."/>
            <person name="Amoako-Attah I."/>
            <person name="Meinhardt L.W."/>
            <person name="Bailey B.A."/>
            <person name="Cohen S.P."/>
        </authorList>
    </citation>
    <scope>NUCLEOTIDE SEQUENCE [LARGE SCALE GENOMIC DNA]</scope>
    <source>
        <strain evidence="1 2">GH-19</strain>
    </source>
</reference>